<name>I2GYV2_HENB6</name>
<evidence type="ECO:0000256" key="2">
    <source>
        <dbReference type="ARBA" id="ARBA00022574"/>
    </source>
</evidence>
<dbReference type="GO" id="GO:0031931">
    <property type="term" value="C:TORC1 complex"/>
    <property type="evidence" value="ECO:0007669"/>
    <property type="project" value="EnsemblFungi"/>
</dbReference>
<dbReference type="Proteomes" id="UP000002866">
    <property type="component" value="Chromosome 2"/>
</dbReference>
<dbReference type="SMART" id="SM01302">
    <property type="entry name" value="Raptor_N"/>
    <property type="match status" value="1"/>
</dbReference>
<sequence>MTLEYGPQPLKPLNTETRHGFEEQYNSEQFLQSLANEFQFYFDDKRHKTNGNPIPDEVKLKDEDLYYQPIPDWKIVKDRQKTVSAALLLCLNLGVDPPDVIKPHPCARIEAGVDPLNFQDSKKAIEQIGKMLQNQYETLSLRTRYKQSLDPCVEDVKRFCTSLRRTSKDDRILFHYNGHGVPQPTPSGEIWVFNRGYTQYIPISLYDLQTWIGAPSIFVWDCSSAGNILNNFKKFVQKRIKDEDDGNYDNASPSPAIAFKECFQLASCREGELLLMSPELPADLFTCCLTCPIDISVKVFLLQSPLKDTKYKILFENMNSRHESSKNSAPEGSFRSSIPNVKIPGVLSDRRSPLGELNWIFTAITDTIAWCSLPRNIFKKLFRHDLMVAALFRNFLLAKRIMPWYNCRPISDPELPDIIANHPLWTAWDVAIDEVLSKLVEDLKKENMNENLENTIALQQQDSIQGFSSKGINHSQTPQQQTDIKGGNIHSQSRFAVGNLSTMSLANYSSAMPRKSQSSPLITQPTPQQQYTGFFEQNLTAFELWLKYSSNSRKPPEQLPIVLQVLLSQVHRIRALVLLSRFLDLGPWAVYLSLSIGIFPYVLKLLQSPAPELKPILVFIWARIMSIDYANIQSELLKEKGYAYFISILVPEWGLGGSNNLGRNNGSSLSLNSGTMINTPRNKYASPIAANSSSPHIPGLYHSNDTTDEQKAMAVFILSAFIRDFPSGQKQCFNLDLVNRLRYYIENSEVPLLRQWSVILLGQLCYQHPLFKYISLDLGVFNTLHHSLDDPVPEVRTAALFAIQCSIIGFDEPEIVVQLKQEFDQQYYHFHNQLQQLQNAQGQQSPQMEQQQNKLEQRLNSIHFLNSQLENIDFGRLRKQEMSHVVKVLSLVNDASPLVRKQLLVYFSHILHRYYNLFQVVAFDSLIGELAQLEGNDIARQNIEHNSASHGSVFSAVWKSILILASDGMEEIRKLAYTLIDNVLSRLGTHPELKAPFAKMVNYLIQRRSAKSSMTGKPVFNMGQVHVVSGSDQKNKNPRVSDNPVEGLEDKSNGYYSSLNRLFQSLGISETSYESKREDYHFGASEAPGEIPSSRNSPFPTINQNNRMLNNKIPFKSTFLDYCFEYFQEPQMRRSEAEEPGSVEYTARVWRRNRNEEIIQETQHEKLLAISGDWSEQRCTLDNKTQPKLIKFSQFENYLITADERDNITVFDWESSQICSKFSNGNPYGTKITSLQLINEDDNALLLTGSSNGIVKVFKNMHDSEDVEVINSWRALTDMLLTPRSSGLLLEWQQMKGYLLATGDVKVIRIWDAHTESMEVDIPAKTSSLITSITSDQLSGNIFVCGFTDGSLRVYDRRVDVRDAMVRVWRGNGGRQGSSITNVHLQRGGYRELVSGSSNGVVELWDIRSEAPVTTFRDEYNQNLLSDAPVKKQVPTTLTCLQVHEHAPVIATGTKQVKIWTTSGDILSSFKNIPKSGYYNGTNTFSTNGIRSGLSGLSSTYGASGNSNSSFLSSLAFHPHRMMIAATSSHNSCINIFACGNKKYYDYDF</sequence>
<dbReference type="InterPro" id="IPR029347">
    <property type="entry name" value="Raptor_N"/>
</dbReference>
<dbReference type="GO" id="GO:0010506">
    <property type="term" value="P:regulation of autophagy"/>
    <property type="evidence" value="ECO:0007669"/>
    <property type="project" value="TreeGrafter"/>
</dbReference>
<dbReference type="HOGENOM" id="CLU_001136_0_2_1"/>
<dbReference type="GeneID" id="14494739"/>
<dbReference type="PANTHER" id="PTHR12848">
    <property type="entry name" value="REGULATORY-ASSOCIATED PROTEIN OF MTOR"/>
    <property type="match status" value="1"/>
</dbReference>
<comment type="similarity">
    <text evidence="1">Belongs to the WD repeat RAPTOR family.</text>
</comment>
<dbReference type="GO" id="GO:0071230">
    <property type="term" value="P:cellular response to amino acid stimulus"/>
    <property type="evidence" value="ECO:0007669"/>
    <property type="project" value="TreeGrafter"/>
</dbReference>
<dbReference type="GO" id="GO:0031929">
    <property type="term" value="P:TOR signaling"/>
    <property type="evidence" value="ECO:0007669"/>
    <property type="project" value="InterPro"/>
</dbReference>
<dbReference type="GO" id="GO:0000329">
    <property type="term" value="C:fungal-type vacuole membrane"/>
    <property type="evidence" value="ECO:0007669"/>
    <property type="project" value="EnsemblFungi"/>
</dbReference>
<dbReference type="InterPro" id="IPR016024">
    <property type="entry name" value="ARM-type_fold"/>
</dbReference>
<dbReference type="InterPro" id="IPR036322">
    <property type="entry name" value="WD40_repeat_dom_sf"/>
</dbReference>
<evidence type="ECO:0000313" key="6">
    <source>
        <dbReference type="EMBL" id="CCH59304.1"/>
    </source>
</evidence>
<feature type="repeat" description="WD" evidence="4">
    <location>
        <begin position="1393"/>
        <end position="1415"/>
    </location>
</feature>
<gene>
    <name evidence="6" type="primary">TBLA0B04680</name>
    <name evidence="6" type="ORF">TBLA_0B04680</name>
</gene>
<dbReference type="OMA" id="TEVCTND"/>
<dbReference type="OrthoDB" id="10262360at2759"/>
<dbReference type="InterPro" id="IPR015943">
    <property type="entry name" value="WD40/YVTN_repeat-like_dom_sf"/>
</dbReference>
<dbReference type="eggNOG" id="KOG1517">
    <property type="taxonomic scope" value="Eukaryota"/>
</dbReference>
<feature type="domain" description="Raptor N-terminal CASPase-like" evidence="5">
    <location>
        <begin position="79"/>
        <end position="233"/>
    </location>
</feature>
<dbReference type="GO" id="GO:0009267">
    <property type="term" value="P:cellular response to starvation"/>
    <property type="evidence" value="ECO:0007669"/>
    <property type="project" value="EnsemblFungi"/>
</dbReference>
<dbReference type="PROSITE" id="PS50082">
    <property type="entry name" value="WD_REPEATS_2"/>
    <property type="match status" value="1"/>
</dbReference>
<evidence type="ECO:0000256" key="3">
    <source>
        <dbReference type="ARBA" id="ARBA00022737"/>
    </source>
</evidence>
<dbReference type="InterPro" id="IPR004083">
    <property type="entry name" value="Raptor"/>
</dbReference>
<organism evidence="6 7">
    <name type="scientific">Henningerozyma blattae (strain ATCC 34711 / CBS 6284 / DSM 70876 / NBRC 10599 / NRRL Y-10934 / UCD 77-7)</name>
    <name type="common">Yeast</name>
    <name type="synonym">Tetrapisispora blattae</name>
    <dbReference type="NCBI Taxonomy" id="1071380"/>
    <lineage>
        <taxon>Eukaryota</taxon>
        <taxon>Fungi</taxon>
        <taxon>Dikarya</taxon>
        <taxon>Ascomycota</taxon>
        <taxon>Saccharomycotina</taxon>
        <taxon>Saccharomycetes</taxon>
        <taxon>Saccharomycetales</taxon>
        <taxon>Saccharomycetaceae</taxon>
        <taxon>Henningerozyma</taxon>
    </lineage>
</organism>
<dbReference type="FunCoup" id="I2GYV2">
    <property type="interactions" value="916"/>
</dbReference>
<protein>
    <recommendedName>
        <fullName evidence="5">Raptor N-terminal CASPase-like domain-containing protein</fullName>
    </recommendedName>
</protein>
<dbReference type="GO" id="GO:0031139">
    <property type="term" value="P:positive regulation of conjugation with cellular fusion"/>
    <property type="evidence" value="ECO:0007669"/>
    <property type="project" value="EnsemblFungi"/>
</dbReference>
<dbReference type="PRINTS" id="PR01547">
    <property type="entry name" value="YEAST176DUF"/>
</dbReference>
<dbReference type="SUPFAM" id="SSF50978">
    <property type="entry name" value="WD40 repeat-like"/>
    <property type="match status" value="1"/>
</dbReference>
<keyword evidence="7" id="KW-1185">Reference proteome</keyword>
<dbReference type="InterPro" id="IPR011989">
    <property type="entry name" value="ARM-like"/>
</dbReference>
<reference evidence="6 7" key="1">
    <citation type="journal article" date="2011" name="Proc. Natl. Acad. Sci. U.S.A.">
        <title>Evolutionary erosion of yeast sex chromosomes by mating-type switching accidents.</title>
        <authorList>
            <person name="Gordon J.L."/>
            <person name="Armisen D."/>
            <person name="Proux-Wera E."/>
            <person name="Oheigeartaigh S.S."/>
            <person name="Byrne K.P."/>
            <person name="Wolfe K.H."/>
        </authorList>
    </citation>
    <scope>NUCLEOTIDE SEQUENCE [LARGE SCALE GENOMIC DNA]</scope>
    <source>
        <strain evidence="7">ATCC 34711 / CBS 6284 / DSM 70876 / NBRC 10599 / NRRL Y-10934 / UCD 77-7</strain>
    </source>
</reference>
<keyword evidence="2 4" id="KW-0853">WD repeat</keyword>
<dbReference type="Pfam" id="PF14538">
    <property type="entry name" value="Raptor_N"/>
    <property type="match status" value="1"/>
</dbReference>
<dbReference type="STRING" id="1071380.I2GYV2"/>
<dbReference type="GO" id="GO:0005886">
    <property type="term" value="C:plasma membrane"/>
    <property type="evidence" value="ECO:0007669"/>
    <property type="project" value="EnsemblFungi"/>
</dbReference>
<dbReference type="InterPro" id="IPR001680">
    <property type="entry name" value="WD40_rpt"/>
</dbReference>
<evidence type="ECO:0000313" key="7">
    <source>
        <dbReference type="Proteomes" id="UP000002866"/>
    </source>
</evidence>
<accession>I2GYV2</accession>
<dbReference type="SUPFAM" id="SSF48371">
    <property type="entry name" value="ARM repeat"/>
    <property type="match status" value="1"/>
</dbReference>
<dbReference type="GO" id="GO:0030307">
    <property type="term" value="P:positive regulation of cell growth"/>
    <property type="evidence" value="ECO:0007669"/>
    <property type="project" value="TreeGrafter"/>
</dbReference>
<dbReference type="SMART" id="SM00320">
    <property type="entry name" value="WD40"/>
    <property type="match status" value="5"/>
</dbReference>
<dbReference type="EMBL" id="HE806317">
    <property type="protein sequence ID" value="CCH59304.1"/>
    <property type="molecule type" value="Genomic_DNA"/>
</dbReference>
<evidence type="ECO:0000256" key="4">
    <source>
        <dbReference type="PROSITE-ProRule" id="PRU00221"/>
    </source>
</evidence>
<dbReference type="Gene3D" id="2.130.10.10">
    <property type="entry name" value="YVTN repeat-like/Quinoprotein amine dehydrogenase"/>
    <property type="match status" value="2"/>
</dbReference>
<keyword evidence="3" id="KW-0677">Repeat</keyword>
<dbReference type="GO" id="GO:0030674">
    <property type="term" value="F:protein-macromolecule adaptor activity"/>
    <property type="evidence" value="ECO:0007669"/>
    <property type="project" value="TreeGrafter"/>
</dbReference>
<dbReference type="RefSeq" id="XP_004178823.1">
    <property type="nucleotide sequence ID" value="XM_004178775.1"/>
</dbReference>
<dbReference type="GO" id="GO:0030874">
    <property type="term" value="C:nucleolar chromatin"/>
    <property type="evidence" value="ECO:0007669"/>
    <property type="project" value="EnsemblFungi"/>
</dbReference>
<dbReference type="Gene3D" id="1.25.10.10">
    <property type="entry name" value="Leucine-rich Repeat Variant"/>
    <property type="match status" value="1"/>
</dbReference>
<dbReference type="PANTHER" id="PTHR12848:SF16">
    <property type="entry name" value="REGULATORY-ASSOCIATED PROTEIN OF MTOR"/>
    <property type="match status" value="1"/>
</dbReference>
<evidence type="ECO:0000256" key="1">
    <source>
        <dbReference type="ARBA" id="ARBA00009257"/>
    </source>
</evidence>
<proteinExistence type="inferred from homology"/>
<evidence type="ECO:0000259" key="5">
    <source>
        <dbReference type="SMART" id="SM01302"/>
    </source>
</evidence>
<dbReference type="GO" id="GO:0043130">
    <property type="term" value="F:ubiquitin binding"/>
    <property type="evidence" value="ECO:0007669"/>
    <property type="project" value="EnsemblFungi"/>
</dbReference>
<dbReference type="InParanoid" id="I2GYV2"/>
<dbReference type="KEGG" id="tbl:TBLA_0B04680"/>